<dbReference type="EMBL" id="CM043785">
    <property type="protein sequence ID" value="KAI4832746.1"/>
    <property type="molecule type" value="Genomic_DNA"/>
</dbReference>
<gene>
    <name evidence="1" type="ORF">KUCAC02_015699</name>
</gene>
<reference evidence="1" key="1">
    <citation type="submission" date="2022-05" db="EMBL/GenBank/DDBJ databases">
        <title>Chromosome-level genome of Chaenocephalus aceratus.</title>
        <authorList>
            <person name="Park H."/>
        </authorList>
    </citation>
    <scope>NUCLEOTIDE SEQUENCE</scope>
    <source>
        <strain evidence="1">KU_202001</strain>
    </source>
</reference>
<proteinExistence type="predicted"/>
<organism evidence="1 2">
    <name type="scientific">Chaenocephalus aceratus</name>
    <name type="common">Blackfin icefish</name>
    <name type="synonym">Chaenichthys aceratus</name>
    <dbReference type="NCBI Taxonomy" id="36190"/>
    <lineage>
        <taxon>Eukaryota</taxon>
        <taxon>Metazoa</taxon>
        <taxon>Chordata</taxon>
        <taxon>Craniata</taxon>
        <taxon>Vertebrata</taxon>
        <taxon>Euteleostomi</taxon>
        <taxon>Actinopterygii</taxon>
        <taxon>Neopterygii</taxon>
        <taxon>Teleostei</taxon>
        <taxon>Neoteleostei</taxon>
        <taxon>Acanthomorphata</taxon>
        <taxon>Eupercaria</taxon>
        <taxon>Perciformes</taxon>
        <taxon>Notothenioidei</taxon>
        <taxon>Channichthyidae</taxon>
        <taxon>Chaenocephalus</taxon>
    </lineage>
</organism>
<evidence type="ECO:0000313" key="1">
    <source>
        <dbReference type="EMBL" id="KAI4832746.1"/>
    </source>
</evidence>
<protein>
    <submittedName>
        <fullName evidence="1">Uncharacterized protein</fullName>
    </submittedName>
</protein>
<sequence length="1017" mass="113385">MRNKVKRSNKCKDAPCPSREQPRTAEVIRLVLSDSSCSYDETSPERDSASLAAGDTHVAPAGISTTQVKPLQEQRKTFCPKYVKIAPIFLRTTKQSQSKRSRDVKLDQPADQVQELVLPDVQLGKSQQRASPTERKRSWRAQLSASALHICIEEIQTSNPALSVQTVFNTLQKKASERLQNVGSTAENSRQIHLTEKRKRINENSERVFKRLRSSVTAEDTVGMGHCPVSTHFIQEYPVPLVQQQRRSNKLSRTHRLRQQRGSPAGLVNHYEPLPLLINQSESCIQSLKTSDILQKDSSFEDVLWTDKYSPQHISEVIGNSASVNKLQSWLKKWKLRADCDERRKMEEKKQEDNRNDSWDCGDFQGEGGAEGDREEPLCNTMLITGPPGVGKTASVYACAQELGFKVFEVNCSSQRSGRHVLSQLKEATQSHLVEMPGKDPLKPTYFNNYSINSCTPRPDTLPEKTVRPKNITCTSTRKAAQKLGHPSRKGKANQPTVTLTNYFQMKAKADRLHLLPSDEPDGRKSVNPSPGSDQTVPQNKKTATSLILFEEVDVIFHDDVGFFSAIKTFMTTTKRPVVLTTNDPLFRERFNCSLEEITFKTPSVVNVCSYLQLVALAESVQLELDAVKRLVSLCRGDVRRCLLQLQLWLQSGGGQTSCEELTHVQYLSGRKRGQDVDLQLPKSEPCCAASMLGLHTVTQNQLSNVWSENDTEQLLRLLAESWRGGVPLLYSNLELLLPAGAPGSRAALQNETDPPDIDLHIKQLDGYVSVKASATNSKSVKNISRLSRNKCITAMIDDTSSSSLTQRTPLSSKRAPSAAATKRDETEEKAVGVETDCLDALTDFFDLMSYLDSTMPAAAAPLVSGRSETFEGLLDVQAAAEGLGFHRCCYRVSEAWTKAHKYKQEVGDASWRRLVERLTIPASSKHQGLSFSFQPPCAASVCRRRYELSRKVLGSKSFGLLGNTRAVSVDYMPVLRYICRSQREQKEEPVGCLNYLSSTRLGLSKSTIQLLAEDFP</sequence>
<comment type="caution">
    <text evidence="1">The sequence shown here is derived from an EMBL/GenBank/DDBJ whole genome shotgun (WGS) entry which is preliminary data.</text>
</comment>
<name>A0ACB9XY33_CHAAC</name>
<evidence type="ECO:0000313" key="2">
    <source>
        <dbReference type="Proteomes" id="UP001057452"/>
    </source>
</evidence>
<dbReference type="Proteomes" id="UP001057452">
    <property type="component" value="Chromosome 1"/>
</dbReference>
<accession>A0ACB9XY33</accession>
<keyword evidence="2" id="KW-1185">Reference proteome</keyword>